<comment type="caution">
    <text evidence="2">The sequence shown here is derived from an EMBL/GenBank/DDBJ whole genome shotgun (WGS) entry which is preliminary data.</text>
</comment>
<dbReference type="InterPro" id="IPR023401">
    <property type="entry name" value="ODC_N"/>
</dbReference>
<keyword evidence="3" id="KW-1185">Reference proteome</keyword>
<dbReference type="Proteomes" id="UP001596328">
    <property type="component" value="Unassembled WGS sequence"/>
</dbReference>
<feature type="non-terminal residue" evidence="2">
    <location>
        <position position="72"/>
    </location>
</feature>
<proteinExistence type="predicted"/>
<dbReference type="Gene3D" id="3.30.1780.10">
    <property type="entry name" value="ornithine cyclodeaminase, domain 1"/>
    <property type="match status" value="1"/>
</dbReference>
<dbReference type="SUPFAM" id="SSF51735">
    <property type="entry name" value="NAD(P)-binding Rossmann-fold domains"/>
    <property type="match status" value="1"/>
</dbReference>
<reference evidence="2 3" key="1">
    <citation type="journal article" date="2019" name="Int. J. Syst. Evol. Microbiol.">
        <title>The Global Catalogue of Microorganisms (GCM) 10K type strain sequencing project: providing services to taxonomists for standard genome sequencing and annotation.</title>
        <authorList>
            <consortium name="The Broad Institute Genomics Platform"/>
            <consortium name="The Broad Institute Genome Sequencing Center for Infectious Disease"/>
            <person name="Wu L."/>
            <person name="Ma J."/>
        </authorList>
    </citation>
    <scope>NUCLEOTIDE SEQUENCE [LARGE SCALE GENOMIC DNA]</scope>
    <source>
        <strain evidence="2 3">NBRC 111368</strain>
    </source>
</reference>
<protein>
    <submittedName>
        <fullName evidence="2">Ornithine cyclodeaminase family protein</fullName>
    </submittedName>
</protein>
<sequence length="72" mass="7813">MSDVRVLADDDVADLLSLPELLPEIERGFLKQGRGEVERPPRPHFPVGTGTPGTALTMPAYVHGDPTYATKL</sequence>
<name>A0ABD5S338_9EURY</name>
<evidence type="ECO:0000313" key="2">
    <source>
        <dbReference type="EMBL" id="MFC6725891.1"/>
    </source>
</evidence>
<evidence type="ECO:0000313" key="3">
    <source>
        <dbReference type="Proteomes" id="UP001596328"/>
    </source>
</evidence>
<dbReference type="InterPro" id="IPR036291">
    <property type="entry name" value="NAD(P)-bd_dom_sf"/>
</dbReference>
<evidence type="ECO:0000256" key="1">
    <source>
        <dbReference type="SAM" id="MobiDB-lite"/>
    </source>
</evidence>
<organism evidence="2 3">
    <name type="scientific">Halobium palmae</name>
    <dbReference type="NCBI Taxonomy" id="1776492"/>
    <lineage>
        <taxon>Archaea</taxon>
        <taxon>Methanobacteriati</taxon>
        <taxon>Methanobacteriota</taxon>
        <taxon>Stenosarchaea group</taxon>
        <taxon>Halobacteria</taxon>
        <taxon>Halobacteriales</taxon>
        <taxon>Haloferacaceae</taxon>
        <taxon>Halobium</taxon>
    </lineage>
</organism>
<dbReference type="AlphaFoldDB" id="A0ABD5S338"/>
<feature type="region of interest" description="Disordered" evidence="1">
    <location>
        <begin position="33"/>
        <end position="58"/>
    </location>
</feature>
<dbReference type="EMBL" id="JBHSWU010000761">
    <property type="protein sequence ID" value="MFC6725891.1"/>
    <property type="molecule type" value="Genomic_DNA"/>
</dbReference>
<gene>
    <name evidence="2" type="ORF">ACFQE1_16260</name>
</gene>
<accession>A0ABD5S338</accession>